<dbReference type="EMBL" id="JAFBEC010000002">
    <property type="protein sequence ID" value="MBM7631935.1"/>
    <property type="molecule type" value="Genomic_DNA"/>
</dbReference>
<evidence type="ECO:0008006" key="3">
    <source>
        <dbReference type="Google" id="ProtNLM"/>
    </source>
</evidence>
<sequence>MREGLVINREEEGWWLVEAVVDETAKTLFEDLLNNETDVMMEVIISHENNDPATMVGRVRSTRPLENGFAILIDSKMAMKKEDVFNYILDSLIADGYTGDQLIEEFRNRKADNASWSQQMARSLYEQYREKGSPLSR</sequence>
<dbReference type="Pfam" id="PF14183">
    <property type="entry name" value="YwpF"/>
    <property type="match status" value="1"/>
</dbReference>
<protein>
    <recommendedName>
        <fullName evidence="3">IDEAL domain-containing protein</fullName>
    </recommendedName>
</protein>
<accession>A0ABS2P970</accession>
<evidence type="ECO:0000313" key="1">
    <source>
        <dbReference type="EMBL" id="MBM7631935.1"/>
    </source>
</evidence>
<evidence type="ECO:0000313" key="2">
    <source>
        <dbReference type="Proteomes" id="UP000741863"/>
    </source>
</evidence>
<proteinExistence type="predicted"/>
<reference evidence="1 2" key="1">
    <citation type="submission" date="2021-01" db="EMBL/GenBank/DDBJ databases">
        <title>Genomic Encyclopedia of Type Strains, Phase IV (KMG-IV): sequencing the most valuable type-strain genomes for metagenomic binning, comparative biology and taxonomic classification.</title>
        <authorList>
            <person name="Goeker M."/>
        </authorList>
    </citation>
    <scope>NUCLEOTIDE SEQUENCE [LARGE SCALE GENOMIC DNA]</scope>
    <source>
        <strain evidence="1 2">DSM 25540</strain>
    </source>
</reference>
<dbReference type="InterPro" id="IPR025573">
    <property type="entry name" value="YwpF"/>
</dbReference>
<gene>
    <name evidence="1" type="ORF">JOD17_001027</name>
</gene>
<dbReference type="Proteomes" id="UP000741863">
    <property type="component" value="Unassembled WGS sequence"/>
</dbReference>
<comment type="caution">
    <text evidence="1">The sequence shown here is derived from an EMBL/GenBank/DDBJ whole genome shotgun (WGS) entry which is preliminary data.</text>
</comment>
<name>A0ABS2P970_9BACL</name>
<keyword evidence="2" id="KW-1185">Reference proteome</keyword>
<organism evidence="1 2">
    <name type="scientific">Geomicrobium sediminis</name>
    <dbReference type="NCBI Taxonomy" id="1347788"/>
    <lineage>
        <taxon>Bacteria</taxon>
        <taxon>Bacillati</taxon>
        <taxon>Bacillota</taxon>
        <taxon>Bacilli</taxon>
        <taxon>Bacillales</taxon>
        <taxon>Geomicrobium</taxon>
    </lineage>
</organism>